<feature type="domain" description="DUF218" evidence="1">
    <location>
        <begin position="7"/>
        <end position="65"/>
    </location>
</feature>
<accession>A0A8J3YR38</accession>
<evidence type="ECO:0000259" key="1">
    <source>
        <dbReference type="Pfam" id="PF02698"/>
    </source>
</evidence>
<dbReference type="InterPro" id="IPR003848">
    <property type="entry name" value="DUF218"/>
</dbReference>
<dbReference type="AlphaFoldDB" id="A0A8J3YR38"/>
<gene>
    <name evidence="2" type="ORF">Val02_56990</name>
</gene>
<dbReference type="Proteomes" id="UP000619260">
    <property type="component" value="Unassembled WGS sequence"/>
</dbReference>
<dbReference type="EMBL" id="BOPF01000022">
    <property type="protein sequence ID" value="GIJ48813.1"/>
    <property type="molecule type" value="Genomic_DNA"/>
</dbReference>
<sequence length="94" mass="10211">MPQLPGGVNRHNGIVEGRLFARQLEEHGVPASAIRVEDASANTWHNVGLATPHLTEAVTAGLAITAASKRYYRTIHVLRTLSAYRSHSLRSDGN</sequence>
<reference evidence="2" key="1">
    <citation type="submission" date="2021-01" db="EMBL/GenBank/DDBJ databases">
        <title>Whole genome shotgun sequence of Virgisporangium aliadipatigenens NBRC 105644.</title>
        <authorList>
            <person name="Komaki H."/>
            <person name="Tamura T."/>
        </authorList>
    </citation>
    <scope>NUCLEOTIDE SEQUENCE</scope>
    <source>
        <strain evidence="2">NBRC 105644</strain>
    </source>
</reference>
<name>A0A8J3YR38_9ACTN</name>
<proteinExistence type="predicted"/>
<evidence type="ECO:0000313" key="2">
    <source>
        <dbReference type="EMBL" id="GIJ48813.1"/>
    </source>
</evidence>
<comment type="caution">
    <text evidence="2">The sequence shown here is derived from an EMBL/GenBank/DDBJ whole genome shotgun (WGS) entry which is preliminary data.</text>
</comment>
<dbReference type="Pfam" id="PF02698">
    <property type="entry name" value="DUF218"/>
    <property type="match status" value="1"/>
</dbReference>
<dbReference type="InterPro" id="IPR014729">
    <property type="entry name" value="Rossmann-like_a/b/a_fold"/>
</dbReference>
<keyword evidence="3" id="KW-1185">Reference proteome</keyword>
<protein>
    <recommendedName>
        <fullName evidence="1">DUF218 domain-containing protein</fullName>
    </recommendedName>
</protein>
<organism evidence="2 3">
    <name type="scientific">Virgisporangium aliadipatigenens</name>
    <dbReference type="NCBI Taxonomy" id="741659"/>
    <lineage>
        <taxon>Bacteria</taxon>
        <taxon>Bacillati</taxon>
        <taxon>Actinomycetota</taxon>
        <taxon>Actinomycetes</taxon>
        <taxon>Micromonosporales</taxon>
        <taxon>Micromonosporaceae</taxon>
        <taxon>Virgisporangium</taxon>
    </lineage>
</organism>
<evidence type="ECO:0000313" key="3">
    <source>
        <dbReference type="Proteomes" id="UP000619260"/>
    </source>
</evidence>
<dbReference type="Gene3D" id="3.40.50.620">
    <property type="entry name" value="HUPs"/>
    <property type="match status" value="1"/>
</dbReference>